<keyword evidence="3" id="KW-1185">Reference proteome</keyword>
<dbReference type="Proteomes" id="UP000799324">
    <property type="component" value="Unassembled WGS sequence"/>
</dbReference>
<dbReference type="PANTHER" id="PTHR47843">
    <property type="entry name" value="BTB DOMAIN-CONTAINING PROTEIN-RELATED"/>
    <property type="match status" value="1"/>
</dbReference>
<name>A0A6A6SUB7_9PLEO</name>
<dbReference type="AlphaFoldDB" id="A0A6A6SUB7"/>
<protein>
    <recommendedName>
        <fullName evidence="1">BTB domain-containing protein</fullName>
    </recommendedName>
</protein>
<organism evidence="2 3">
    <name type="scientific">Lophiostoma macrostomum CBS 122681</name>
    <dbReference type="NCBI Taxonomy" id="1314788"/>
    <lineage>
        <taxon>Eukaryota</taxon>
        <taxon>Fungi</taxon>
        <taxon>Dikarya</taxon>
        <taxon>Ascomycota</taxon>
        <taxon>Pezizomycotina</taxon>
        <taxon>Dothideomycetes</taxon>
        <taxon>Pleosporomycetidae</taxon>
        <taxon>Pleosporales</taxon>
        <taxon>Lophiostomataceae</taxon>
        <taxon>Lophiostoma</taxon>
    </lineage>
</organism>
<dbReference type="CDD" id="cd18186">
    <property type="entry name" value="BTB_POZ_ZBTB_KLHL-like"/>
    <property type="match status" value="1"/>
</dbReference>
<dbReference type="PROSITE" id="PS50097">
    <property type="entry name" value="BTB"/>
    <property type="match status" value="1"/>
</dbReference>
<dbReference type="Gene3D" id="3.30.710.10">
    <property type="entry name" value="Potassium Channel Kv1.1, Chain A"/>
    <property type="match status" value="1"/>
</dbReference>
<dbReference type="InterPro" id="IPR000210">
    <property type="entry name" value="BTB/POZ_dom"/>
</dbReference>
<sequence length="122" mass="14214">HEEKTYYVHQSLLTTASKYFQAALERDFIEAHEKKIQLPDVDTEIFDIFVDWLYSSKLEAIDTNLKETYIFADGHEVPVLGRTVLDATFRILNRPSMPTFRAIAYLYARLPAQSPYLRLVVD</sequence>
<reference evidence="2" key="1">
    <citation type="journal article" date="2020" name="Stud. Mycol.">
        <title>101 Dothideomycetes genomes: a test case for predicting lifestyles and emergence of pathogens.</title>
        <authorList>
            <person name="Haridas S."/>
            <person name="Albert R."/>
            <person name="Binder M."/>
            <person name="Bloem J."/>
            <person name="Labutti K."/>
            <person name="Salamov A."/>
            <person name="Andreopoulos B."/>
            <person name="Baker S."/>
            <person name="Barry K."/>
            <person name="Bills G."/>
            <person name="Bluhm B."/>
            <person name="Cannon C."/>
            <person name="Castanera R."/>
            <person name="Culley D."/>
            <person name="Daum C."/>
            <person name="Ezra D."/>
            <person name="Gonzalez J."/>
            <person name="Henrissat B."/>
            <person name="Kuo A."/>
            <person name="Liang C."/>
            <person name="Lipzen A."/>
            <person name="Lutzoni F."/>
            <person name="Magnuson J."/>
            <person name="Mondo S."/>
            <person name="Nolan M."/>
            <person name="Ohm R."/>
            <person name="Pangilinan J."/>
            <person name="Park H.-J."/>
            <person name="Ramirez L."/>
            <person name="Alfaro M."/>
            <person name="Sun H."/>
            <person name="Tritt A."/>
            <person name="Yoshinaga Y."/>
            <person name="Zwiers L.-H."/>
            <person name="Turgeon B."/>
            <person name="Goodwin S."/>
            <person name="Spatafora J."/>
            <person name="Crous P."/>
            <person name="Grigoriev I."/>
        </authorList>
    </citation>
    <scope>NUCLEOTIDE SEQUENCE</scope>
    <source>
        <strain evidence="2">CBS 122681</strain>
    </source>
</reference>
<evidence type="ECO:0000259" key="1">
    <source>
        <dbReference type="PROSITE" id="PS50097"/>
    </source>
</evidence>
<feature type="non-terminal residue" evidence="2">
    <location>
        <position position="122"/>
    </location>
</feature>
<dbReference type="InterPro" id="IPR011333">
    <property type="entry name" value="SKP1/BTB/POZ_sf"/>
</dbReference>
<dbReference type="PANTHER" id="PTHR47843:SF2">
    <property type="entry name" value="BTB DOMAIN-CONTAINING PROTEIN"/>
    <property type="match status" value="1"/>
</dbReference>
<evidence type="ECO:0000313" key="2">
    <source>
        <dbReference type="EMBL" id="KAF2651366.1"/>
    </source>
</evidence>
<proteinExistence type="predicted"/>
<feature type="domain" description="BTB" evidence="1">
    <location>
        <begin position="1"/>
        <end position="62"/>
    </location>
</feature>
<gene>
    <name evidence="2" type="ORF">K491DRAFT_549215</name>
</gene>
<evidence type="ECO:0000313" key="3">
    <source>
        <dbReference type="Proteomes" id="UP000799324"/>
    </source>
</evidence>
<dbReference type="Pfam" id="PF00651">
    <property type="entry name" value="BTB"/>
    <property type="match status" value="1"/>
</dbReference>
<feature type="non-terminal residue" evidence="2">
    <location>
        <position position="1"/>
    </location>
</feature>
<dbReference type="OrthoDB" id="194443at2759"/>
<accession>A0A6A6SUB7</accession>
<dbReference type="EMBL" id="MU004428">
    <property type="protein sequence ID" value="KAF2651366.1"/>
    <property type="molecule type" value="Genomic_DNA"/>
</dbReference>
<dbReference type="SUPFAM" id="SSF54695">
    <property type="entry name" value="POZ domain"/>
    <property type="match status" value="1"/>
</dbReference>